<sequence length="215" mass="24490">MNLDWINEDENALIYVGDTMCSWCYGFTKELDGFIQAHPELKLRLVQGGLRPGNRQKAKDMRDILMSHWVEIGERTGMPFKDAILNDPNFVYDTEPASRAVVVVRMLDPSKEMAFFKGVQTAFYRDNKNTNDLATYLSLAKAHGLDPEKFESLFESEEAKLATKADFQLSAEMGIQGFPALVIKKGKEFFMLSNGYQELKHLEVAYTHIMETTSK</sequence>
<dbReference type="Gene3D" id="3.40.30.10">
    <property type="entry name" value="Glutaredoxin"/>
    <property type="match status" value="1"/>
</dbReference>
<dbReference type="PANTHER" id="PTHR13887:SF54">
    <property type="entry name" value="DSBA FAMILY PROTEIN"/>
    <property type="match status" value="1"/>
</dbReference>
<dbReference type="OrthoDB" id="9813770at2"/>
<gene>
    <name evidence="2" type="ORF">DNU06_05625</name>
</gene>
<accession>A0A2W1NF41</accession>
<evidence type="ECO:0000313" key="3">
    <source>
        <dbReference type="Proteomes" id="UP000249248"/>
    </source>
</evidence>
<feature type="domain" description="DSBA-like thioredoxin" evidence="1">
    <location>
        <begin position="17"/>
        <end position="202"/>
    </location>
</feature>
<dbReference type="Proteomes" id="UP000249248">
    <property type="component" value="Unassembled WGS sequence"/>
</dbReference>
<keyword evidence="3" id="KW-1185">Reference proteome</keyword>
<dbReference type="InterPro" id="IPR001853">
    <property type="entry name" value="DSBA-like_thioredoxin_dom"/>
</dbReference>
<comment type="caution">
    <text evidence="2">The sequence shown here is derived from an EMBL/GenBank/DDBJ whole genome shotgun (WGS) entry which is preliminary data.</text>
</comment>
<dbReference type="CDD" id="cd03025">
    <property type="entry name" value="DsbA_FrnE_like"/>
    <property type="match status" value="1"/>
</dbReference>
<protein>
    <submittedName>
        <fullName evidence="2">DsbA family protein</fullName>
    </submittedName>
</protein>
<dbReference type="PANTHER" id="PTHR13887">
    <property type="entry name" value="GLUTATHIONE S-TRANSFERASE KAPPA"/>
    <property type="match status" value="1"/>
</dbReference>
<dbReference type="InterPro" id="IPR036249">
    <property type="entry name" value="Thioredoxin-like_sf"/>
</dbReference>
<dbReference type="Pfam" id="PF01323">
    <property type="entry name" value="DSBA"/>
    <property type="match status" value="1"/>
</dbReference>
<dbReference type="Gene3D" id="1.10.472.60">
    <property type="entry name" value="putative protein disulfide isomerase domain"/>
    <property type="match status" value="1"/>
</dbReference>
<dbReference type="RefSeq" id="WP_111062248.1">
    <property type="nucleotide sequence ID" value="NZ_JBHUCU010000002.1"/>
</dbReference>
<reference evidence="2 3" key="1">
    <citation type="submission" date="2018-06" db="EMBL/GenBank/DDBJ databases">
        <title>The draft genome sequence of Crocinitomix sp. SM1701.</title>
        <authorList>
            <person name="Zhang X."/>
        </authorList>
    </citation>
    <scope>NUCLEOTIDE SEQUENCE [LARGE SCALE GENOMIC DNA]</scope>
    <source>
        <strain evidence="2 3">SM1701</strain>
    </source>
</reference>
<dbReference type="SUPFAM" id="SSF52833">
    <property type="entry name" value="Thioredoxin-like"/>
    <property type="match status" value="1"/>
</dbReference>
<dbReference type="EMBL" id="QKSB01000002">
    <property type="protein sequence ID" value="PZE18095.1"/>
    <property type="molecule type" value="Genomic_DNA"/>
</dbReference>
<evidence type="ECO:0000313" key="2">
    <source>
        <dbReference type="EMBL" id="PZE18095.1"/>
    </source>
</evidence>
<dbReference type="AlphaFoldDB" id="A0A2W1NF41"/>
<name>A0A2W1NF41_9FLAO</name>
<dbReference type="GO" id="GO:0016491">
    <property type="term" value="F:oxidoreductase activity"/>
    <property type="evidence" value="ECO:0007669"/>
    <property type="project" value="InterPro"/>
</dbReference>
<proteinExistence type="predicted"/>
<evidence type="ECO:0000259" key="1">
    <source>
        <dbReference type="Pfam" id="PF01323"/>
    </source>
</evidence>
<organism evidence="2 3">
    <name type="scientific">Putridiphycobacter roseus</name>
    <dbReference type="NCBI Taxonomy" id="2219161"/>
    <lineage>
        <taxon>Bacteria</taxon>
        <taxon>Pseudomonadati</taxon>
        <taxon>Bacteroidota</taxon>
        <taxon>Flavobacteriia</taxon>
        <taxon>Flavobacteriales</taxon>
        <taxon>Crocinitomicaceae</taxon>
        <taxon>Putridiphycobacter</taxon>
    </lineage>
</organism>